<dbReference type="CDD" id="cd03590">
    <property type="entry name" value="CLECT_DC-SIGN_like"/>
    <property type="match status" value="1"/>
</dbReference>
<keyword evidence="5" id="KW-1185">Reference proteome</keyword>
<evidence type="ECO:0000259" key="3">
    <source>
        <dbReference type="PROSITE" id="PS50041"/>
    </source>
</evidence>
<name>A0AAV6QW02_SOLSE</name>
<proteinExistence type="predicted"/>
<dbReference type="Proteomes" id="UP000693946">
    <property type="component" value="Linkage Group LG3"/>
</dbReference>
<dbReference type="InterPro" id="IPR001304">
    <property type="entry name" value="C-type_lectin-like"/>
</dbReference>
<dbReference type="PROSITE" id="PS50041">
    <property type="entry name" value="C_TYPE_LECTIN_2"/>
    <property type="match status" value="1"/>
</dbReference>
<comment type="caution">
    <text evidence="4">The sequence shown here is derived from an EMBL/GenBank/DDBJ whole genome shotgun (WGS) entry which is preliminary data.</text>
</comment>
<dbReference type="AlphaFoldDB" id="A0AAV6QW02"/>
<dbReference type="PROSITE" id="PS00615">
    <property type="entry name" value="C_TYPE_LECTIN_1"/>
    <property type="match status" value="1"/>
</dbReference>
<feature type="domain" description="C-type lectin" evidence="3">
    <location>
        <begin position="170"/>
        <end position="289"/>
    </location>
</feature>
<evidence type="ECO:0000313" key="4">
    <source>
        <dbReference type="EMBL" id="KAG7496216.1"/>
    </source>
</evidence>
<protein>
    <recommendedName>
        <fullName evidence="3">C-type lectin domain-containing protein</fullName>
    </recommendedName>
</protein>
<evidence type="ECO:0000256" key="2">
    <source>
        <dbReference type="SAM" id="Phobius"/>
    </source>
</evidence>
<dbReference type="EMBL" id="JAGKHQ010000015">
    <property type="protein sequence ID" value="KAG7496216.1"/>
    <property type="molecule type" value="Genomic_DNA"/>
</dbReference>
<organism evidence="4 5">
    <name type="scientific">Solea senegalensis</name>
    <name type="common">Senegalese sole</name>
    <dbReference type="NCBI Taxonomy" id="28829"/>
    <lineage>
        <taxon>Eukaryota</taxon>
        <taxon>Metazoa</taxon>
        <taxon>Chordata</taxon>
        <taxon>Craniata</taxon>
        <taxon>Vertebrata</taxon>
        <taxon>Euteleostomi</taxon>
        <taxon>Actinopterygii</taxon>
        <taxon>Neopterygii</taxon>
        <taxon>Teleostei</taxon>
        <taxon>Neoteleostei</taxon>
        <taxon>Acanthomorphata</taxon>
        <taxon>Carangaria</taxon>
        <taxon>Pleuronectiformes</taxon>
        <taxon>Pleuronectoidei</taxon>
        <taxon>Soleidae</taxon>
        <taxon>Solea</taxon>
    </lineage>
</organism>
<dbReference type="GO" id="GO:0030246">
    <property type="term" value="F:carbohydrate binding"/>
    <property type="evidence" value="ECO:0007669"/>
    <property type="project" value="UniProtKB-KW"/>
</dbReference>
<keyword evidence="2" id="KW-0812">Transmembrane</keyword>
<reference evidence="4 5" key="1">
    <citation type="journal article" date="2021" name="Sci. Rep.">
        <title>Chromosome anchoring in Senegalese sole (Solea senegalensis) reveals sex-associated markers and genome rearrangements in flatfish.</title>
        <authorList>
            <person name="Guerrero-Cozar I."/>
            <person name="Gomez-Garrido J."/>
            <person name="Berbel C."/>
            <person name="Martinez-Blanch J.F."/>
            <person name="Alioto T."/>
            <person name="Claros M.G."/>
            <person name="Gagnaire P.A."/>
            <person name="Manchado M."/>
        </authorList>
    </citation>
    <scope>NUCLEOTIDE SEQUENCE [LARGE SCALE GENOMIC DNA]</scope>
    <source>
        <strain evidence="4">Sse05_10M</strain>
    </source>
</reference>
<feature type="transmembrane region" description="Helical" evidence="2">
    <location>
        <begin position="49"/>
        <end position="70"/>
    </location>
</feature>
<evidence type="ECO:0000256" key="1">
    <source>
        <dbReference type="ARBA" id="ARBA00022734"/>
    </source>
</evidence>
<dbReference type="SMART" id="SM00034">
    <property type="entry name" value="CLECT"/>
    <property type="match status" value="1"/>
</dbReference>
<keyword evidence="2" id="KW-1133">Transmembrane helix</keyword>
<dbReference type="PANTHER" id="PTHR22803">
    <property type="entry name" value="MANNOSE, PHOSPHOLIPASE, LECTIN RECEPTOR RELATED"/>
    <property type="match status" value="1"/>
</dbReference>
<keyword evidence="2" id="KW-0472">Membrane</keyword>
<dbReference type="InterPro" id="IPR018378">
    <property type="entry name" value="C-type_lectin_CS"/>
</dbReference>
<keyword evidence="1" id="KW-0430">Lectin</keyword>
<accession>A0AAV6QW02</accession>
<dbReference type="InterPro" id="IPR050111">
    <property type="entry name" value="C-type_lectin/snaclec_domain"/>
</dbReference>
<dbReference type="Pfam" id="PF00059">
    <property type="entry name" value="Lectin_C"/>
    <property type="match status" value="1"/>
</dbReference>
<sequence>MEGGAEDLQKNVSLMPENLYMNEPDKDFLWIKETPPAVSHTDVSRSRRWLWPVLTAAVVLVLIIVLGVCYTKTSRRLWTAEQHVTNLSVVIQSLNASLQHAQDIAKEVHRLQFTVDNHKDQLTSVSEALKQLSGVESLSKSVALLRCYLEQVINNRSAADGCCPQGWKQFDNSCYFFSSLFLPWNDSRVWCERHDAHLVILNTDKEWDFVTSEAVHKDFWVGLSDWRTGAWEWVNQTPYIMEHRRWVPGQPDAWTDHGLGHGDEDCAHLRWSGRLNDLHCSTQMRFICQKRGIRTPSGTAS</sequence>
<dbReference type="InterPro" id="IPR033989">
    <property type="entry name" value="CD209-like_CTLD"/>
</dbReference>
<gene>
    <name evidence="4" type="ORF">JOB18_014407</name>
</gene>
<evidence type="ECO:0000313" key="5">
    <source>
        <dbReference type="Proteomes" id="UP000693946"/>
    </source>
</evidence>